<name>A0AAN7CLP5_9PEZI</name>
<organism evidence="1 2">
    <name type="scientific">Corynascus novoguineensis</name>
    <dbReference type="NCBI Taxonomy" id="1126955"/>
    <lineage>
        <taxon>Eukaryota</taxon>
        <taxon>Fungi</taxon>
        <taxon>Dikarya</taxon>
        <taxon>Ascomycota</taxon>
        <taxon>Pezizomycotina</taxon>
        <taxon>Sordariomycetes</taxon>
        <taxon>Sordariomycetidae</taxon>
        <taxon>Sordariales</taxon>
        <taxon>Chaetomiaceae</taxon>
        <taxon>Corynascus</taxon>
    </lineage>
</organism>
<accession>A0AAN7CLP5</accession>
<evidence type="ECO:0000313" key="1">
    <source>
        <dbReference type="EMBL" id="KAK4244364.1"/>
    </source>
</evidence>
<dbReference type="SUPFAM" id="SSF52540">
    <property type="entry name" value="P-loop containing nucleoside triphosphate hydrolases"/>
    <property type="match status" value="1"/>
</dbReference>
<dbReference type="AlphaFoldDB" id="A0AAN7CLP5"/>
<dbReference type="InterPro" id="IPR053226">
    <property type="entry name" value="Pyrrolopyrazine_biosynth_F"/>
</dbReference>
<protein>
    <recommendedName>
        <fullName evidence="3">Sulfotransferase</fullName>
    </recommendedName>
</protein>
<gene>
    <name evidence="1" type="ORF">C7999DRAFT_43977</name>
</gene>
<reference evidence="1" key="2">
    <citation type="submission" date="2023-05" db="EMBL/GenBank/DDBJ databases">
        <authorList>
            <consortium name="Lawrence Berkeley National Laboratory"/>
            <person name="Steindorff A."/>
            <person name="Hensen N."/>
            <person name="Bonometti L."/>
            <person name="Westerberg I."/>
            <person name="Brannstrom I.O."/>
            <person name="Guillou S."/>
            <person name="Cros-Aarteil S."/>
            <person name="Calhoun S."/>
            <person name="Haridas S."/>
            <person name="Kuo A."/>
            <person name="Mondo S."/>
            <person name="Pangilinan J."/>
            <person name="Riley R."/>
            <person name="Labutti K."/>
            <person name="Andreopoulos B."/>
            <person name="Lipzen A."/>
            <person name="Chen C."/>
            <person name="Yanf M."/>
            <person name="Daum C."/>
            <person name="Ng V."/>
            <person name="Clum A."/>
            <person name="Ohm R."/>
            <person name="Martin F."/>
            <person name="Silar P."/>
            <person name="Natvig D."/>
            <person name="Lalanne C."/>
            <person name="Gautier V."/>
            <person name="Ament-Velasquez S.L."/>
            <person name="Kruys A."/>
            <person name="Hutchinson M.I."/>
            <person name="Powell A.J."/>
            <person name="Barry K."/>
            <person name="Miller A.N."/>
            <person name="Grigoriev I.V."/>
            <person name="Debuchy R."/>
            <person name="Gladieux P."/>
            <person name="Thoren M.H."/>
            <person name="Johannesson H."/>
        </authorList>
    </citation>
    <scope>NUCLEOTIDE SEQUENCE</scope>
    <source>
        <strain evidence="1">CBS 359.72</strain>
    </source>
</reference>
<dbReference type="EMBL" id="MU857743">
    <property type="protein sequence ID" value="KAK4244364.1"/>
    <property type="molecule type" value="Genomic_DNA"/>
</dbReference>
<keyword evidence="2" id="KW-1185">Reference proteome</keyword>
<dbReference type="PANTHER" id="PTHR48419">
    <property type="entry name" value="SULFOTRANSFERASE DOMAIN-CONTAINING PROTEIN"/>
    <property type="match status" value="1"/>
</dbReference>
<dbReference type="InterPro" id="IPR027417">
    <property type="entry name" value="P-loop_NTPase"/>
</dbReference>
<evidence type="ECO:0008006" key="3">
    <source>
        <dbReference type="Google" id="ProtNLM"/>
    </source>
</evidence>
<proteinExistence type="predicted"/>
<comment type="caution">
    <text evidence="1">The sequence shown here is derived from an EMBL/GenBank/DDBJ whole genome shotgun (WGS) entry which is preliminary data.</text>
</comment>
<dbReference type="PANTHER" id="PTHR48419:SF1">
    <property type="entry name" value="SULFOTRANSFERASE DOMAIN-CONTAINING PROTEIN"/>
    <property type="match status" value="1"/>
</dbReference>
<sequence>MTQETEKKATPRYWLITSPRTASNMLVKILNLDEQNVRPAPMGGGYFFLEAALQRFEHHKKPMGAWTPEEREAVTQAQQAAFDALQDHLAAAEQEGQRVYVKEHAAMMTDVFFESKYTYGDDAVSGEPGTLIARGVDQPTRSPLNLTSLPDEFLRTWHPTFLIRHPAMTVPSLYRTTLADFGIDSDMARIRQKEGPLKVETTMRWFRALYEFYKAHFPEDSLWPIVLDADDIMRTPQLVAKYAPLAGLDPARLRFEWDRVPEERFRAMPKSMQVMTSTISSTSGIDPSKVAGDVHIDTEAAKWRAEFGEEAGRKIEGWVRDMMPDYLALHSRRMRLD</sequence>
<dbReference type="Proteomes" id="UP001303647">
    <property type="component" value="Unassembled WGS sequence"/>
</dbReference>
<evidence type="ECO:0000313" key="2">
    <source>
        <dbReference type="Proteomes" id="UP001303647"/>
    </source>
</evidence>
<reference evidence="1" key="1">
    <citation type="journal article" date="2023" name="Mol. Phylogenet. Evol.">
        <title>Genome-scale phylogeny and comparative genomics of the fungal order Sordariales.</title>
        <authorList>
            <person name="Hensen N."/>
            <person name="Bonometti L."/>
            <person name="Westerberg I."/>
            <person name="Brannstrom I.O."/>
            <person name="Guillou S."/>
            <person name="Cros-Aarteil S."/>
            <person name="Calhoun S."/>
            <person name="Haridas S."/>
            <person name="Kuo A."/>
            <person name="Mondo S."/>
            <person name="Pangilinan J."/>
            <person name="Riley R."/>
            <person name="LaButti K."/>
            <person name="Andreopoulos B."/>
            <person name="Lipzen A."/>
            <person name="Chen C."/>
            <person name="Yan M."/>
            <person name="Daum C."/>
            <person name="Ng V."/>
            <person name="Clum A."/>
            <person name="Steindorff A."/>
            <person name="Ohm R.A."/>
            <person name="Martin F."/>
            <person name="Silar P."/>
            <person name="Natvig D.O."/>
            <person name="Lalanne C."/>
            <person name="Gautier V."/>
            <person name="Ament-Velasquez S.L."/>
            <person name="Kruys A."/>
            <person name="Hutchinson M.I."/>
            <person name="Powell A.J."/>
            <person name="Barry K."/>
            <person name="Miller A.N."/>
            <person name="Grigoriev I.V."/>
            <person name="Debuchy R."/>
            <person name="Gladieux P."/>
            <person name="Hiltunen Thoren M."/>
            <person name="Johannesson H."/>
        </authorList>
    </citation>
    <scope>NUCLEOTIDE SEQUENCE</scope>
    <source>
        <strain evidence="1">CBS 359.72</strain>
    </source>
</reference>